<feature type="compositionally biased region" description="Basic residues" evidence="2">
    <location>
        <begin position="473"/>
        <end position="493"/>
    </location>
</feature>
<evidence type="ECO:0000256" key="1">
    <source>
        <dbReference type="SAM" id="Coils"/>
    </source>
</evidence>
<keyword evidence="4" id="KW-1185">Reference proteome</keyword>
<feature type="compositionally biased region" description="Basic and acidic residues" evidence="2">
    <location>
        <begin position="433"/>
        <end position="444"/>
    </location>
</feature>
<feature type="coiled-coil region" evidence="1">
    <location>
        <begin position="125"/>
        <end position="152"/>
    </location>
</feature>
<sequence length="506" mass="56170">MPSGSFKPTQPIEQVHESMRAIPSAVKNAEEARTYLYTKCWLTPADQITLETLARTLFGIVLDPSAKLNKEAANPILAVAYLITEKLEDNIRLNVADTITKHLLDALLPITNNIQEKFNTHLQAITDSNKSYLELNEKLQQTQERLEDSAQKATTPIRTYSQAAATPPTQPPPPFPPATPNAAYSQLQVKNREEIKKRQVLIDFDNDENPSLEVLNEETLTRKAKDALNATWVAATDPKPERPVLRTITLLKNGGLLLELDSTDSADWLRTPRVRESFLVGLGSGANIKDRTYQVIVQFVPIQFDPEDQEHLRQYELYNGIEANSVLKAEWIKPIKARTSIQRVATMRVYHRDAESANKILSEGNPRKSQFVASSAHASVTSVGTVPSSPLDAGDALIHTRRTHARPAQRSSSVSTVREIIPATVETAPHSSTDVDRLTRDDPKTVSSSTPQMNPGLGPLHSCTPALTPQHHNNAKRPTAHRVSVRPTSRTHTRRDPYSTPNPPND</sequence>
<feature type="region of interest" description="Disordered" evidence="2">
    <location>
        <begin position="423"/>
        <end position="506"/>
    </location>
</feature>
<name>A0A9P6HKL1_9AGAM</name>
<accession>A0A9P6HKL1</accession>
<dbReference type="OrthoDB" id="2800503at2759"/>
<reference evidence="3" key="1">
    <citation type="journal article" date="2020" name="Nat. Commun.">
        <title>Large-scale genome sequencing of mycorrhizal fungi provides insights into the early evolution of symbiotic traits.</title>
        <authorList>
            <person name="Miyauchi S."/>
            <person name="Kiss E."/>
            <person name="Kuo A."/>
            <person name="Drula E."/>
            <person name="Kohler A."/>
            <person name="Sanchez-Garcia M."/>
            <person name="Morin E."/>
            <person name="Andreopoulos B."/>
            <person name="Barry K.W."/>
            <person name="Bonito G."/>
            <person name="Buee M."/>
            <person name="Carver A."/>
            <person name="Chen C."/>
            <person name="Cichocki N."/>
            <person name="Clum A."/>
            <person name="Culley D."/>
            <person name="Crous P.W."/>
            <person name="Fauchery L."/>
            <person name="Girlanda M."/>
            <person name="Hayes R.D."/>
            <person name="Keri Z."/>
            <person name="LaButti K."/>
            <person name="Lipzen A."/>
            <person name="Lombard V."/>
            <person name="Magnuson J."/>
            <person name="Maillard F."/>
            <person name="Murat C."/>
            <person name="Nolan M."/>
            <person name="Ohm R.A."/>
            <person name="Pangilinan J."/>
            <person name="Pereira M.F."/>
            <person name="Perotto S."/>
            <person name="Peter M."/>
            <person name="Pfister S."/>
            <person name="Riley R."/>
            <person name="Sitrit Y."/>
            <person name="Stielow J.B."/>
            <person name="Szollosi G."/>
            <person name="Zifcakova L."/>
            <person name="Stursova M."/>
            <person name="Spatafora J.W."/>
            <person name="Tedersoo L."/>
            <person name="Vaario L.M."/>
            <person name="Yamada A."/>
            <person name="Yan M."/>
            <person name="Wang P."/>
            <person name="Xu J."/>
            <person name="Bruns T."/>
            <person name="Baldrian P."/>
            <person name="Vilgalys R."/>
            <person name="Dunand C."/>
            <person name="Henrissat B."/>
            <person name="Grigoriev I.V."/>
            <person name="Hibbett D."/>
            <person name="Nagy L.G."/>
            <person name="Martin F.M."/>
        </authorList>
    </citation>
    <scope>NUCLEOTIDE SEQUENCE</scope>
    <source>
        <strain evidence="3">UH-Tt-Lm1</strain>
    </source>
</reference>
<protein>
    <submittedName>
        <fullName evidence="3">Uncharacterized protein</fullName>
    </submittedName>
</protein>
<proteinExistence type="predicted"/>
<keyword evidence="1" id="KW-0175">Coiled coil</keyword>
<organism evidence="3 4">
    <name type="scientific">Thelephora terrestris</name>
    <dbReference type="NCBI Taxonomy" id="56493"/>
    <lineage>
        <taxon>Eukaryota</taxon>
        <taxon>Fungi</taxon>
        <taxon>Dikarya</taxon>
        <taxon>Basidiomycota</taxon>
        <taxon>Agaricomycotina</taxon>
        <taxon>Agaricomycetes</taxon>
        <taxon>Thelephorales</taxon>
        <taxon>Thelephoraceae</taxon>
        <taxon>Thelephora</taxon>
    </lineage>
</organism>
<gene>
    <name evidence="3" type="ORF">BJ322DRAFT_1018027</name>
</gene>
<reference evidence="3" key="2">
    <citation type="submission" date="2020-11" db="EMBL/GenBank/DDBJ databases">
        <authorList>
            <consortium name="DOE Joint Genome Institute"/>
            <person name="Kuo A."/>
            <person name="Miyauchi S."/>
            <person name="Kiss E."/>
            <person name="Drula E."/>
            <person name="Kohler A."/>
            <person name="Sanchez-Garcia M."/>
            <person name="Andreopoulos B."/>
            <person name="Barry K.W."/>
            <person name="Bonito G."/>
            <person name="Buee M."/>
            <person name="Carver A."/>
            <person name="Chen C."/>
            <person name="Cichocki N."/>
            <person name="Clum A."/>
            <person name="Culley D."/>
            <person name="Crous P.W."/>
            <person name="Fauchery L."/>
            <person name="Girlanda M."/>
            <person name="Hayes R."/>
            <person name="Keri Z."/>
            <person name="Labutti K."/>
            <person name="Lipzen A."/>
            <person name="Lombard V."/>
            <person name="Magnuson J."/>
            <person name="Maillard F."/>
            <person name="Morin E."/>
            <person name="Murat C."/>
            <person name="Nolan M."/>
            <person name="Ohm R."/>
            <person name="Pangilinan J."/>
            <person name="Pereira M."/>
            <person name="Perotto S."/>
            <person name="Peter M."/>
            <person name="Riley R."/>
            <person name="Sitrit Y."/>
            <person name="Stielow B."/>
            <person name="Szollosi G."/>
            <person name="Zifcakova L."/>
            <person name="Stursova M."/>
            <person name="Spatafora J.W."/>
            <person name="Tedersoo L."/>
            <person name="Vaario L.-M."/>
            <person name="Yamada A."/>
            <person name="Yan M."/>
            <person name="Wang P."/>
            <person name="Xu J."/>
            <person name="Bruns T."/>
            <person name="Baldrian P."/>
            <person name="Vilgalys R."/>
            <person name="Henrissat B."/>
            <person name="Grigoriev I.V."/>
            <person name="Hibbett D."/>
            <person name="Nagy L.G."/>
            <person name="Martin F.M."/>
        </authorList>
    </citation>
    <scope>NUCLEOTIDE SEQUENCE</scope>
    <source>
        <strain evidence="3">UH-Tt-Lm1</strain>
    </source>
</reference>
<dbReference type="Proteomes" id="UP000736335">
    <property type="component" value="Unassembled WGS sequence"/>
</dbReference>
<evidence type="ECO:0000256" key="2">
    <source>
        <dbReference type="SAM" id="MobiDB-lite"/>
    </source>
</evidence>
<dbReference type="AlphaFoldDB" id="A0A9P6HKL1"/>
<evidence type="ECO:0000313" key="3">
    <source>
        <dbReference type="EMBL" id="KAF9789347.1"/>
    </source>
</evidence>
<dbReference type="EMBL" id="WIUZ02000003">
    <property type="protein sequence ID" value="KAF9789347.1"/>
    <property type="molecule type" value="Genomic_DNA"/>
</dbReference>
<comment type="caution">
    <text evidence="3">The sequence shown here is derived from an EMBL/GenBank/DDBJ whole genome shotgun (WGS) entry which is preliminary data.</text>
</comment>
<evidence type="ECO:0000313" key="4">
    <source>
        <dbReference type="Proteomes" id="UP000736335"/>
    </source>
</evidence>